<dbReference type="InterPro" id="IPR010624">
    <property type="entry name" value="KaiC_dom"/>
</dbReference>
<dbReference type="PROSITE" id="PS51146">
    <property type="entry name" value="KAIC"/>
    <property type="match status" value="1"/>
</dbReference>
<feature type="domain" description="KaiC" evidence="2">
    <location>
        <begin position="11"/>
        <end position="255"/>
    </location>
</feature>
<dbReference type="PANTHER" id="PTHR42926">
    <property type="match status" value="1"/>
</dbReference>
<keyword evidence="3" id="KW-0808">Transferase</keyword>
<dbReference type="SUPFAM" id="SSF52540">
    <property type="entry name" value="P-loop containing nucleoside triphosphate hydrolases"/>
    <property type="match status" value="1"/>
</dbReference>
<sequence length="336" mass="37247">MTHTKRRGGLIKSATGIPGFDEITGGGLPENRTTLVMGGPGSGKSVFALQSLVEEVRRGEAGVLVSFQESPRQIVENAATFGWDLAELEKDKLVILDARIRPNTFNSIELYLSGMLAGIRVVANEMRAKRIVFDSFDAFLALLGDRTTERHEIARLRDWLLESGLTSVITSQSEVEDMFLTPRQTSMQFMADCVVRLDYRITNHTSSRSLRVLKYRGSGFIENEFPVVIGDKGMELTSTGIVESVRRVHKERVNGGIQKEIEGAQGKFKAQIESLSRKLEIKQAELDFLKTKTSSQARPARQGKQTSTKSTVRNRSGRTVRKSLETTSAALSPQKP</sequence>
<dbReference type="AlphaFoldDB" id="B9XHU6"/>
<dbReference type="GO" id="GO:0004674">
    <property type="term" value="F:protein serine/threonine kinase activity"/>
    <property type="evidence" value="ECO:0007669"/>
    <property type="project" value="UniProtKB-EC"/>
</dbReference>
<evidence type="ECO:0000313" key="3">
    <source>
        <dbReference type="EMBL" id="EEF60674.1"/>
    </source>
</evidence>
<dbReference type="InterPro" id="IPR014774">
    <property type="entry name" value="KaiC-like_dom"/>
</dbReference>
<evidence type="ECO:0000256" key="1">
    <source>
        <dbReference type="SAM" id="MobiDB-lite"/>
    </source>
</evidence>
<dbReference type="RefSeq" id="WP_007415390.1">
    <property type="nucleotide sequence ID" value="NZ_ABOX02000015.1"/>
</dbReference>
<comment type="caution">
    <text evidence="3">The sequence shown here is derived from an EMBL/GenBank/DDBJ whole genome shotgun (WGS) entry which is preliminary data.</text>
</comment>
<accession>B9XHU6</accession>
<feature type="compositionally biased region" description="Polar residues" evidence="1">
    <location>
        <begin position="291"/>
        <end position="314"/>
    </location>
</feature>
<name>B9XHU6_PEDPL</name>
<dbReference type="EC" id="2.7.11.1" evidence="3"/>
<proteinExistence type="predicted"/>
<dbReference type="Proteomes" id="UP000003688">
    <property type="component" value="Unassembled WGS sequence"/>
</dbReference>
<dbReference type="STRING" id="320771.Cflav_PD6265"/>
<gene>
    <name evidence="3" type="ORF">Cflav_PD6265</name>
</gene>
<dbReference type="PANTHER" id="PTHR42926:SF1">
    <property type="entry name" value="CIRCADIAN CLOCK OSCILLATOR PROTEIN KAIC 1"/>
    <property type="match status" value="1"/>
</dbReference>
<organism evidence="3 4">
    <name type="scientific">Pedosphaera parvula (strain Ellin514)</name>
    <dbReference type="NCBI Taxonomy" id="320771"/>
    <lineage>
        <taxon>Bacteria</taxon>
        <taxon>Pseudomonadati</taxon>
        <taxon>Verrucomicrobiota</taxon>
        <taxon>Pedosphaerae</taxon>
        <taxon>Pedosphaerales</taxon>
        <taxon>Pedosphaeraceae</taxon>
        <taxon>Pedosphaera</taxon>
    </lineage>
</organism>
<dbReference type="GO" id="GO:0005524">
    <property type="term" value="F:ATP binding"/>
    <property type="evidence" value="ECO:0007669"/>
    <property type="project" value="InterPro"/>
</dbReference>
<dbReference type="Gene3D" id="3.40.50.300">
    <property type="entry name" value="P-loop containing nucleotide triphosphate hydrolases"/>
    <property type="match status" value="1"/>
</dbReference>
<evidence type="ECO:0000259" key="2">
    <source>
        <dbReference type="PROSITE" id="PS51146"/>
    </source>
</evidence>
<feature type="region of interest" description="Disordered" evidence="1">
    <location>
        <begin position="290"/>
        <end position="336"/>
    </location>
</feature>
<dbReference type="EMBL" id="ABOX02000015">
    <property type="protein sequence ID" value="EEF60674.1"/>
    <property type="molecule type" value="Genomic_DNA"/>
</dbReference>
<protein>
    <submittedName>
        <fullName evidence="3">Putative circadian clock protein, KaiC</fullName>
        <ecNumber evidence="3">2.7.11.1</ecNumber>
    </submittedName>
</protein>
<dbReference type="InterPro" id="IPR027417">
    <property type="entry name" value="P-loop_NTPase"/>
</dbReference>
<keyword evidence="4" id="KW-1185">Reference proteome</keyword>
<dbReference type="OrthoDB" id="9783783at2"/>
<dbReference type="InterPro" id="IPR051347">
    <property type="entry name" value="Circadian_clock_KaiC-rel"/>
</dbReference>
<dbReference type="PRINTS" id="PR01874">
    <property type="entry name" value="DNAREPAIRADA"/>
</dbReference>
<feature type="compositionally biased region" description="Polar residues" evidence="1">
    <location>
        <begin position="325"/>
        <end position="336"/>
    </location>
</feature>
<evidence type="ECO:0000313" key="4">
    <source>
        <dbReference type="Proteomes" id="UP000003688"/>
    </source>
</evidence>
<reference evidence="3 4" key="1">
    <citation type="journal article" date="2011" name="J. Bacteriol.">
        <title>Genome sequence of 'Pedosphaera parvula' Ellin514, an aerobic Verrucomicrobial isolate from pasture soil.</title>
        <authorList>
            <person name="Kant R."/>
            <person name="van Passel M.W."/>
            <person name="Sangwan P."/>
            <person name="Palva A."/>
            <person name="Lucas S."/>
            <person name="Copeland A."/>
            <person name="Lapidus A."/>
            <person name="Glavina Del Rio T."/>
            <person name="Dalin E."/>
            <person name="Tice H."/>
            <person name="Bruce D."/>
            <person name="Goodwin L."/>
            <person name="Pitluck S."/>
            <person name="Chertkov O."/>
            <person name="Larimer F.W."/>
            <person name="Land M.L."/>
            <person name="Hauser L."/>
            <person name="Brettin T.S."/>
            <person name="Detter J.C."/>
            <person name="Han S."/>
            <person name="de Vos W.M."/>
            <person name="Janssen P.H."/>
            <person name="Smidt H."/>
        </authorList>
    </citation>
    <scope>NUCLEOTIDE SEQUENCE [LARGE SCALE GENOMIC DNA]</scope>
    <source>
        <strain evidence="3 4">Ellin514</strain>
    </source>
</reference>
<dbReference type="Pfam" id="PF06745">
    <property type="entry name" value="ATPase"/>
    <property type="match status" value="1"/>
</dbReference>